<comment type="caution">
    <text evidence="3">The sequence shown here is derived from an EMBL/GenBank/DDBJ whole genome shotgun (WGS) entry which is preliminary data.</text>
</comment>
<evidence type="ECO:0000256" key="1">
    <source>
        <dbReference type="SAM" id="MobiDB-lite"/>
    </source>
</evidence>
<evidence type="ECO:0000313" key="4">
    <source>
        <dbReference type="Proteomes" id="UP001500791"/>
    </source>
</evidence>
<accession>A0ABN0Y503</accession>
<evidence type="ECO:0000256" key="2">
    <source>
        <dbReference type="SAM" id="Phobius"/>
    </source>
</evidence>
<reference evidence="3 4" key="1">
    <citation type="journal article" date="2019" name="Int. J. Syst. Evol. Microbiol.">
        <title>The Global Catalogue of Microorganisms (GCM) 10K type strain sequencing project: providing services to taxonomists for standard genome sequencing and annotation.</title>
        <authorList>
            <consortium name="The Broad Institute Genomics Platform"/>
            <consortium name="The Broad Institute Genome Sequencing Center for Infectious Disease"/>
            <person name="Wu L."/>
            <person name="Ma J."/>
        </authorList>
    </citation>
    <scope>NUCLEOTIDE SEQUENCE [LARGE SCALE GENOMIC DNA]</scope>
    <source>
        <strain evidence="3 4">JCM 13476</strain>
    </source>
</reference>
<sequence>MPEDAPLELDEGVAEAVAPALAKPAVQSEAAAEDDVTTAPLTQAFRARAEQKRRTRQAVRQGLAWGLMIVLMLVGFMAAYIWRDTIVAKVPKLASAYQLVGIETNPIGLDFEAISTGFARNDISQIYVSGALRNLRAREIVAPPIRIALLDRTGREYDHHILRLEGAPVLPGGVRGFAVILPNPDGRFAETRLRLVPDEAAVKPQPRAAAAPARKVQPETAPAITQTPKASAPQTKTTDAVDTDGLRRISQLTPSSAIGRSDLDTGPFEGVSAGHG</sequence>
<name>A0ABN0Y503_9CAUL</name>
<dbReference type="EMBL" id="BAAAEJ010000003">
    <property type="protein sequence ID" value="GAA0382818.1"/>
    <property type="molecule type" value="Genomic_DNA"/>
</dbReference>
<protein>
    <recommendedName>
        <fullName evidence="5">DUF3426 domain-containing protein</fullName>
    </recommendedName>
</protein>
<proteinExistence type="predicted"/>
<organism evidence="3 4">
    <name type="scientific">Brevundimonas terrae</name>
    <dbReference type="NCBI Taxonomy" id="363631"/>
    <lineage>
        <taxon>Bacteria</taxon>
        <taxon>Pseudomonadati</taxon>
        <taxon>Pseudomonadota</taxon>
        <taxon>Alphaproteobacteria</taxon>
        <taxon>Caulobacterales</taxon>
        <taxon>Caulobacteraceae</taxon>
        <taxon>Brevundimonas</taxon>
    </lineage>
</organism>
<dbReference type="Proteomes" id="UP001500791">
    <property type="component" value="Unassembled WGS sequence"/>
</dbReference>
<evidence type="ECO:0008006" key="5">
    <source>
        <dbReference type="Google" id="ProtNLM"/>
    </source>
</evidence>
<gene>
    <name evidence="3" type="ORF">GCM10009093_07240</name>
</gene>
<feature type="transmembrane region" description="Helical" evidence="2">
    <location>
        <begin position="62"/>
        <end position="82"/>
    </location>
</feature>
<feature type="compositionally biased region" description="Low complexity" evidence="1">
    <location>
        <begin position="202"/>
        <end position="215"/>
    </location>
</feature>
<feature type="region of interest" description="Disordered" evidence="1">
    <location>
        <begin position="199"/>
        <end position="276"/>
    </location>
</feature>
<keyword evidence="2" id="KW-0472">Membrane</keyword>
<keyword evidence="2" id="KW-0812">Transmembrane</keyword>
<feature type="compositionally biased region" description="Polar residues" evidence="1">
    <location>
        <begin position="223"/>
        <end position="240"/>
    </location>
</feature>
<keyword evidence="2" id="KW-1133">Transmembrane helix</keyword>
<keyword evidence="4" id="KW-1185">Reference proteome</keyword>
<evidence type="ECO:0000313" key="3">
    <source>
        <dbReference type="EMBL" id="GAA0382818.1"/>
    </source>
</evidence>